<dbReference type="PIRSF" id="PIRSF036578">
    <property type="entry name" value="RFC1"/>
    <property type="match status" value="1"/>
</dbReference>
<name>A0ABY6JXU4_9ARAC</name>
<reference evidence="10 11" key="1">
    <citation type="submission" date="2022-01" db="EMBL/GenBank/DDBJ databases">
        <title>A chromosomal length assembly of Cordylochernes scorpioides.</title>
        <authorList>
            <person name="Zeh D."/>
            <person name="Zeh J."/>
        </authorList>
    </citation>
    <scope>NUCLEOTIDE SEQUENCE [LARGE SCALE GENOMIC DNA]</scope>
    <source>
        <strain evidence="10">IN4F17</strain>
        <tissue evidence="10">Whole Body</tissue>
    </source>
</reference>
<dbReference type="Gene3D" id="1.10.8.60">
    <property type="match status" value="1"/>
</dbReference>
<dbReference type="SUPFAM" id="SSF52113">
    <property type="entry name" value="BRCT domain"/>
    <property type="match status" value="1"/>
</dbReference>
<dbReference type="Proteomes" id="UP001235939">
    <property type="component" value="Chromosome 01"/>
</dbReference>
<dbReference type="EMBL" id="CP092863">
    <property type="protein sequence ID" value="UYV61451.1"/>
    <property type="molecule type" value="Genomic_DNA"/>
</dbReference>
<dbReference type="CDD" id="cd00009">
    <property type="entry name" value="AAA"/>
    <property type="match status" value="1"/>
</dbReference>
<dbReference type="Pfam" id="PF00533">
    <property type="entry name" value="BRCT"/>
    <property type="match status" value="1"/>
</dbReference>
<comment type="similarity">
    <text evidence="2">Belongs to the activator 1 large subunit family.</text>
</comment>
<accession>A0ABY6JXU4</accession>
<dbReference type="SMART" id="SM00292">
    <property type="entry name" value="BRCT"/>
    <property type="match status" value="1"/>
</dbReference>
<evidence type="ECO:0000256" key="6">
    <source>
        <dbReference type="ARBA" id="ARBA00022840"/>
    </source>
</evidence>
<dbReference type="SUPFAM" id="SSF48019">
    <property type="entry name" value="post-AAA+ oligomerization domain-like"/>
    <property type="match status" value="1"/>
</dbReference>
<dbReference type="Gene3D" id="3.40.50.10190">
    <property type="entry name" value="BRCT domain"/>
    <property type="match status" value="1"/>
</dbReference>
<keyword evidence="4" id="KW-0235">DNA replication</keyword>
<evidence type="ECO:0000256" key="1">
    <source>
        <dbReference type="ARBA" id="ARBA00004123"/>
    </source>
</evidence>
<gene>
    <name evidence="10" type="ORF">LAZ67_1004893</name>
</gene>
<evidence type="ECO:0000256" key="4">
    <source>
        <dbReference type="ARBA" id="ARBA00022705"/>
    </source>
</evidence>
<dbReference type="Gene3D" id="1.20.272.10">
    <property type="match status" value="1"/>
</dbReference>
<evidence type="ECO:0000256" key="3">
    <source>
        <dbReference type="ARBA" id="ARBA00020401"/>
    </source>
</evidence>
<dbReference type="PROSITE" id="PS50172">
    <property type="entry name" value="BRCT"/>
    <property type="match status" value="1"/>
</dbReference>
<evidence type="ECO:0000313" key="10">
    <source>
        <dbReference type="EMBL" id="UYV61451.1"/>
    </source>
</evidence>
<feature type="compositionally biased region" description="Acidic residues" evidence="8">
    <location>
        <begin position="692"/>
        <end position="708"/>
    </location>
</feature>
<dbReference type="InterPro" id="IPR008921">
    <property type="entry name" value="DNA_pol3_clamp-load_cplx_C"/>
</dbReference>
<dbReference type="Pfam" id="PF00004">
    <property type="entry name" value="AAA"/>
    <property type="match status" value="1"/>
</dbReference>
<proteinExistence type="inferred from homology"/>
<protein>
    <recommendedName>
        <fullName evidence="3">Replication factor C subunit 1</fullName>
    </recommendedName>
</protein>
<evidence type="ECO:0000256" key="2">
    <source>
        <dbReference type="ARBA" id="ARBA00006116"/>
    </source>
</evidence>
<feature type="region of interest" description="Disordered" evidence="8">
    <location>
        <begin position="100"/>
        <end position="170"/>
    </location>
</feature>
<keyword evidence="6" id="KW-0067">ATP-binding</keyword>
<dbReference type="InterPro" id="IPR013725">
    <property type="entry name" value="DNA_replication_fac_RFC1_C"/>
</dbReference>
<keyword evidence="11" id="KW-1185">Reference proteome</keyword>
<evidence type="ECO:0000313" key="11">
    <source>
        <dbReference type="Proteomes" id="UP001235939"/>
    </source>
</evidence>
<dbReference type="InterPro" id="IPR047854">
    <property type="entry name" value="RFC_lid"/>
</dbReference>
<dbReference type="InterPro" id="IPR001357">
    <property type="entry name" value="BRCT_dom"/>
</dbReference>
<feature type="compositionally biased region" description="Basic and acidic residues" evidence="8">
    <location>
        <begin position="161"/>
        <end position="170"/>
    </location>
</feature>
<evidence type="ECO:0000259" key="9">
    <source>
        <dbReference type="PROSITE" id="PS50172"/>
    </source>
</evidence>
<feature type="compositionally biased region" description="Basic and acidic residues" evidence="8">
    <location>
        <begin position="105"/>
        <end position="138"/>
    </location>
</feature>
<feature type="domain" description="BRCT" evidence="9">
    <location>
        <begin position="20"/>
        <end position="100"/>
    </location>
</feature>
<dbReference type="InterPro" id="IPR003593">
    <property type="entry name" value="AAA+_ATPase"/>
</dbReference>
<dbReference type="InterPro" id="IPR003959">
    <property type="entry name" value="ATPase_AAA_core"/>
</dbReference>
<dbReference type="InterPro" id="IPR027417">
    <property type="entry name" value="P-loop_NTPase"/>
</dbReference>
<comment type="subcellular location">
    <subcellularLocation>
        <location evidence="1">Nucleus</location>
    </subcellularLocation>
</comment>
<dbReference type="PANTHER" id="PTHR23389:SF6">
    <property type="entry name" value="REPLICATION FACTOR C SUBUNIT 1"/>
    <property type="match status" value="1"/>
</dbReference>
<dbReference type="SUPFAM" id="SSF52540">
    <property type="entry name" value="P-loop containing nucleoside triphosphate hydrolases"/>
    <property type="match status" value="1"/>
</dbReference>
<evidence type="ECO:0000256" key="5">
    <source>
        <dbReference type="ARBA" id="ARBA00022741"/>
    </source>
</evidence>
<sequence>MLCQVPNLLTSLHSHGVVQPVAGCLTKTVFVLSGVLDCIERDEAKTLIEQCGGKVTQSISKNTSYLVAGRDVGASKMDKAQKLGTTILDEDQFFQLLEAKTGSKHQQDTKESAKKSSTKKEEPKPSPPKKSTEVKTWERLPVPKVEPPAQKKKLPASTTKQKAEVRIQTDRQRSAEITTVTAQLWVDKYKPQSSKQIIGQQGAKSNVVKLTAWLANWDKNRANKPARLGDDGAVFRAALLSGPPGIGKTTTAQLVCKELGYDTVEFNASDTRSKKSLQQEIMELLSSQSLAAFAGGSLPQAVSKKHAVIMDEVDGMAGNEDRGGMQELIALIKATQVPILCICNNRSHPKVLSLSRYCFDLRFSRPRTEQIRGAMMSVAYKEGMKVAPQALADLIESSNHDVRQVLHSLSLMAASQSAVSSESVKADIGRGLKDLKLGPFDVLRKVFASGKEKEAMSLADKSGLFFHDYSIGPLFVQENYLQVIPHEANVQYPAGVWVSRGDKLAHLRLLSEVADSLTDGDLVERQIRSQNSWSLLPVQAVYSSVVPGELLRGHLGGQISFPTWLGRNSAHGKNRRLAQQLQLHTRLRTSASCVDLAMDYLPRGLRDQLLGPTLAEGDVTPTLELMQHYYLQRDDLDAISLLTQWPGRGADPLQQLPPKVKAALTRAFNKEGFLVPYATMSLRKTKARQTTEEEGEEEEVDSEEDDLANDAMIKLRMVQVSKSSSKKQEDPDFQPSTSKANKSTRGRKPK</sequence>
<organism evidence="10 11">
    <name type="scientific">Cordylochernes scorpioides</name>
    <dbReference type="NCBI Taxonomy" id="51811"/>
    <lineage>
        <taxon>Eukaryota</taxon>
        <taxon>Metazoa</taxon>
        <taxon>Ecdysozoa</taxon>
        <taxon>Arthropoda</taxon>
        <taxon>Chelicerata</taxon>
        <taxon>Arachnida</taxon>
        <taxon>Pseudoscorpiones</taxon>
        <taxon>Cheliferoidea</taxon>
        <taxon>Chernetidae</taxon>
        <taxon>Cordylochernes</taxon>
    </lineage>
</organism>
<dbReference type="SMART" id="SM00382">
    <property type="entry name" value="AAA"/>
    <property type="match status" value="1"/>
</dbReference>
<evidence type="ECO:0000256" key="8">
    <source>
        <dbReference type="SAM" id="MobiDB-lite"/>
    </source>
</evidence>
<keyword evidence="5" id="KW-0547">Nucleotide-binding</keyword>
<dbReference type="InterPro" id="IPR012178">
    <property type="entry name" value="RFC1"/>
</dbReference>
<dbReference type="Pfam" id="PF25361">
    <property type="entry name" value="AAA_lid_RFC1"/>
    <property type="match status" value="1"/>
</dbReference>
<keyword evidence="7" id="KW-0539">Nucleus</keyword>
<dbReference type="Pfam" id="PF08519">
    <property type="entry name" value="RFC1"/>
    <property type="match status" value="1"/>
</dbReference>
<feature type="region of interest" description="Disordered" evidence="8">
    <location>
        <begin position="683"/>
        <end position="750"/>
    </location>
</feature>
<evidence type="ECO:0000256" key="7">
    <source>
        <dbReference type="ARBA" id="ARBA00023242"/>
    </source>
</evidence>
<dbReference type="InterPro" id="IPR036420">
    <property type="entry name" value="BRCT_dom_sf"/>
</dbReference>
<dbReference type="CDD" id="cd18140">
    <property type="entry name" value="HLD_clamp_RFC"/>
    <property type="match status" value="1"/>
</dbReference>
<dbReference type="Gene3D" id="3.40.50.300">
    <property type="entry name" value="P-loop containing nucleotide triphosphate hydrolases"/>
    <property type="match status" value="1"/>
</dbReference>
<dbReference type="PANTHER" id="PTHR23389">
    <property type="entry name" value="CHROMOSOME TRANSMISSION FIDELITY FACTOR 18"/>
    <property type="match status" value="1"/>
</dbReference>